<sequence length="127" mass="14327">DEFGQLAGAFKNMTEDLKKTTTSIDRLNKEILEHKKSDNALGQRSYALGERVKELNCLYGISKVLEKSGISLEKIVQGTADLIPPASQYPEITCARIILDGQEYKTEKFRETIWKHASDIMVHGKRS</sequence>
<protein>
    <recommendedName>
        <fullName evidence="2">HAMP domain-containing protein</fullName>
    </recommendedName>
</protein>
<dbReference type="CDD" id="cd06225">
    <property type="entry name" value="HAMP"/>
    <property type="match status" value="1"/>
</dbReference>
<reference evidence="1" key="1">
    <citation type="journal article" date="2014" name="Front. Microbiol.">
        <title>High frequency of phylogenetically diverse reductive dehalogenase-homologous genes in deep subseafloor sedimentary metagenomes.</title>
        <authorList>
            <person name="Kawai M."/>
            <person name="Futagami T."/>
            <person name="Toyoda A."/>
            <person name="Takaki Y."/>
            <person name="Nishi S."/>
            <person name="Hori S."/>
            <person name="Arai W."/>
            <person name="Tsubouchi T."/>
            <person name="Morono Y."/>
            <person name="Uchiyama I."/>
            <person name="Ito T."/>
            <person name="Fujiyama A."/>
            <person name="Inagaki F."/>
            <person name="Takami H."/>
        </authorList>
    </citation>
    <scope>NUCLEOTIDE SEQUENCE</scope>
    <source>
        <strain evidence="1">Expedition CK06-06</strain>
    </source>
</reference>
<name>X1VFV7_9ZZZZ</name>
<feature type="non-terminal residue" evidence="1">
    <location>
        <position position="1"/>
    </location>
</feature>
<feature type="non-terminal residue" evidence="1">
    <location>
        <position position="127"/>
    </location>
</feature>
<dbReference type="EMBL" id="BARW01040251">
    <property type="protein sequence ID" value="GAJ16942.1"/>
    <property type="molecule type" value="Genomic_DNA"/>
</dbReference>
<accession>X1VFV7</accession>
<proteinExistence type="predicted"/>
<dbReference type="AlphaFoldDB" id="X1VFV7"/>
<organism evidence="1">
    <name type="scientific">marine sediment metagenome</name>
    <dbReference type="NCBI Taxonomy" id="412755"/>
    <lineage>
        <taxon>unclassified sequences</taxon>
        <taxon>metagenomes</taxon>
        <taxon>ecological metagenomes</taxon>
    </lineage>
</organism>
<comment type="caution">
    <text evidence="1">The sequence shown here is derived from an EMBL/GenBank/DDBJ whole genome shotgun (WGS) entry which is preliminary data.</text>
</comment>
<gene>
    <name evidence="1" type="ORF">S12H4_60927</name>
</gene>
<evidence type="ECO:0008006" key="2">
    <source>
        <dbReference type="Google" id="ProtNLM"/>
    </source>
</evidence>
<evidence type="ECO:0000313" key="1">
    <source>
        <dbReference type="EMBL" id="GAJ16942.1"/>
    </source>
</evidence>